<name>A0AAE1SM32_9SOLA</name>
<protein>
    <submittedName>
        <fullName evidence="1">Uncharacterized protein</fullName>
    </submittedName>
</protein>
<reference evidence="1" key="1">
    <citation type="submission" date="2023-12" db="EMBL/GenBank/DDBJ databases">
        <title>Genome assembly of Anisodus tanguticus.</title>
        <authorList>
            <person name="Wang Y.-J."/>
        </authorList>
    </citation>
    <scope>NUCLEOTIDE SEQUENCE</scope>
    <source>
        <strain evidence="1">KB-2021</strain>
        <tissue evidence="1">Leaf</tissue>
    </source>
</reference>
<sequence length="88" mass="9756">MGIDPNTHNPKSNIFGSANLSHMAQWENARLEAEARLFCEAAFTSCTLTQDTCEDLRKITLRRAGCPILSSCDCCTAAENSSQERVRF</sequence>
<keyword evidence="2" id="KW-1185">Reference proteome</keyword>
<proteinExistence type="predicted"/>
<gene>
    <name evidence="1" type="ORF">RND71_007282</name>
</gene>
<evidence type="ECO:0000313" key="1">
    <source>
        <dbReference type="EMBL" id="KAK4371898.1"/>
    </source>
</evidence>
<dbReference type="AlphaFoldDB" id="A0AAE1SM32"/>
<dbReference type="Proteomes" id="UP001291623">
    <property type="component" value="Unassembled WGS sequence"/>
</dbReference>
<evidence type="ECO:0000313" key="2">
    <source>
        <dbReference type="Proteomes" id="UP001291623"/>
    </source>
</evidence>
<comment type="caution">
    <text evidence="1">The sequence shown here is derived from an EMBL/GenBank/DDBJ whole genome shotgun (WGS) entry which is preliminary data.</text>
</comment>
<organism evidence="1 2">
    <name type="scientific">Anisodus tanguticus</name>
    <dbReference type="NCBI Taxonomy" id="243964"/>
    <lineage>
        <taxon>Eukaryota</taxon>
        <taxon>Viridiplantae</taxon>
        <taxon>Streptophyta</taxon>
        <taxon>Embryophyta</taxon>
        <taxon>Tracheophyta</taxon>
        <taxon>Spermatophyta</taxon>
        <taxon>Magnoliopsida</taxon>
        <taxon>eudicotyledons</taxon>
        <taxon>Gunneridae</taxon>
        <taxon>Pentapetalae</taxon>
        <taxon>asterids</taxon>
        <taxon>lamiids</taxon>
        <taxon>Solanales</taxon>
        <taxon>Solanaceae</taxon>
        <taxon>Solanoideae</taxon>
        <taxon>Hyoscyameae</taxon>
        <taxon>Anisodus</taxon>
    </lineage>
</organism>
<dbReference type="EMBL" id="JAVYJV010000004">
    <property type="protein sequence ID" value="KAK4371898.1"/>
    <property type="molecule type" value="Genomic_DNA"/>
</dbReference>
<accession>A0AAE1SM32</accession>